<feature type="compositionally biased region" description="Low complexity" evidence="1">
    <location>
        <begin position="413"/>
        <end position="425"/>
    </location>
</feature>
<dbReference type="GO" id="GO:0044325">
    <property type="term" value="F:transmembrane transporter binding"/>
    <property type="evidence" value="ECO:0007669"/>
    <property type="project" value="TreeGrafter"/>
</dbReference>
<accession>A0A7R9HT95</accession>
<organism evidence="2">
    <name type="scientific">Timema monikensis</name>
    <dbReference type="NCBI Taxonomy" id="170555"/>
    <lineage>
        <taxon>Eukaryota</taxon>
        <taxon>Metazoa</taxon>
        <taxon>Ecdysozoa</taxon>
        <taxon>Arthropoda</taxon>
        <taxon>Hexapoda</taxon>
        <taxon>Insecta</taxon>
        <taxon>Pterygota</taxon>
        <taxon>Neoptera</taxon>
        <taxon>Polyneoptera</taxon>
        <taxon>Phasmatodea</taxon>
        <taxon>Timematodea</taxon>
        <taxon>Timematoidea</taxon>
        <taxon>Timematidae</taxon>
        <taxon>Timema</taxon>
    </lineage>
</organism>
<proteinExistence type="predicted"/>
<dbReference type="GO" id="GO:0030544">
    <property type="term" value="F:Hsp70 protein binding"/>
    <property type="evidence" value="ECO:0007669"/>
    <property type="project" value="InterPro"/>
</dbReference>
<dbReference type="EMBL" id="OB797163">
    <property type="protein sequence ID" value="CAD7434140.1"/>
    <property type="molecule type" value="Genomic_DNA"/>
</dbReference>
<dbReference type="AlphaFoldDB" id="A0A7R9HT95"/>
<dbReference type="InterPro" id="IPR039320">
    <property type="entry name" value="RNF207"/>
</dbReference>
<protein>
    <submittedName>
        <fullName evidence="2">Uncharacterized protein</fullName>
    </submittedName>
</protein>
<dbReference type="PANTHER" id="PTHR22635">
    <property type="entry name" value="RING FINGER PROTEIN 207"/>
    <property type="match status" value="1"/>
</dbReference>
<feature type="region of interest" description="Disordered" evidence="1">
    <location>
        <begin position="383"/>
        <end position="438"/>
    </location>
</feature>
<dbReference type="PANTHER" id="PTHR22635:SF0">
    <property type="entry name" value="RING FINGER PROTEIN 207"/>
    <property type="match status" value="1"/>
</dbReference>
<gene>
    <name evidence="2" type="ORF">TMSB3V08_LOCUS10797</name>
</gene>
<evidence type="ECO:0000313" key="2">
    <source>
        <dbReference type="EMBL" id="CAD7434140.1"/>
    </source>
</evidence>
<evidence type="ECO:0000256" key="1">
    <source>
        <dbReference type="SAM" id="MobiDB-lite"/>
    </source>
</evidence>
<sequence>MSAAGTASWKIPHATIACADDRLNWYTRARLIEKEERLEEEDQKVLKKTPFRRKLSLDEKLAYRPKDLQFTTTTTRQALCNHCRENTHRAKMFSTHEVIHMSKCSKEGHRRAKGPDTDSVSVGPCSWSIRNSTRDYSLRNHVTVSTNEICGLHGEQYIMFSNSQKNMLCVNCFRDTPAEARLHCVDIDTAHTQCTRKLEKAIVLAKHRADSIASVRENITKLPANQQEVLEAVEAEGLFSVCDLQNSVREGLLMFKNLLEELHHNMDTEKHTINSFCQGMQEAIAKTHSNMIMEVQRQFETKERQFRSQLMSLSTVLPLLQLHILLCSSFSSSANKYQFLDLAYPMMDRLAAVSQLSHPLRPVQSSQIRTNYRNEFSHSLEPWVGKSSTSSQQQPAQSILADIGPSSGGTYDSTQHQSSNQQSTSGHVHAPPSKRQHTALRAKALEGEGPFSNHCRSFDSQIKAISQMMDGKIWRYHVDNNRQQCECSRQIS</sequence>
<feature type="compositionally biased region" description="Low complexity" evidence="1">
    <location>
        <begin position="387"/>
        <end position="398"/>
    </location>
</feature>
<reference evidence="2" key="1">
    <citation type="submission" date="2020-11" db="EMBL/GenBank/DDBJ databases">
        <authorList>
            <person name="Tran Van P."/>
        </authorList>
    </citation>
    <scope>NUCLEOTIDE SEQUENCE</scope>
</reference>
<name>A0A7R9HT95_9NEOP</name>
<dbReference type="GO" id="GO:0048471">
    <property type="term" value="C:perinuclear region of cytoplasm"/>
    <property type="evidence" value="ECO:0007669"/>
    <property type="project" value="TreeGrafter"/>
</dbReference>